<accession>A0A2K1FS76</accession>
<comment type="similarity">
    <text evidence="4 10">Belongs to the LeuD family. LeuD type 1 subfamily.</text>
</comment>
<dbReference type="HAMAP" id="MF_01031">
    <property type="entry name" value="LeuD_type1"/>
    <property type="match status" value="1"/>
</dbReference>
<dbReference type="EC" id="4.2.1.33" evidence="10"/>
<evidence type="ECO:0000256" key="9">
    <source>
        <dbReference type="ARBA" id="ARBA00023304"/>
    </source>
</evidence>
<evidence type="ECO:0000256" key="8">
    <source>
        <dbReference type="ARBA" id="ARBA00023239"/>
    </source>
</evidence>
<dbReference type="NCBIfam" id="TIGR00171">
    <property type="entry name" value="leuD"/>
    <property type="match status" value="1"/>
</dbReference>
<comment type="subunit">
    <text evidence="5 10">Heterodimer of LeuC and LeuD.</text>
</comment>
<dbReference type="GO" id="GO:0009316">
    <property type="term" value="C:3-isopropylmalate dehydratase complex"/>
    <property type="evidence" value="ECO:0007669"/>
    <property type="project" value="InterPro"/>
</dbReference>
<evidence type="ECO:0000256" key="10">
    <source>
        <dbReference type="HAMAP-Rule" id="MF_01031"/>
    </source>
</evidence>
<comment type="pathway">
    <text evidence="3 10">Amino-acid biosynthesis; L-leucine biosynthesis; L-leucine from 3-methyl-2-oxobutanoate: step 2/4.</text>
</comment>
<dbReference type="SUPFAM" id="SSF52016">
    <property type="entry name" value="LeuD/IlvD-like"/>
    <property type="match status" value="1"/>
</dbReference>
<comment type="catalytic activity">
    <reaction evidence="1 10">
        <text>(2R,3S)-3-isopropylmalate = (2S)-2-isopropylmalate</text>
        <dbReference type="Rhea" id="RHEA:32287"/>
        <dbReference type="ChEBI" id="CHEBI:1178"/>
        <dbReference type="ChEBI" id="CHEBI:35121"/>
        <dbReference type="EC" id="4.2.1.33"/>
    </reaction>
</comment>
<geneLocation type="plasmid" evidence="12 14">
    <name>AbAZ39_p3</name>
</geneLocation>
<dbReference type="AlphaFoldDB" id="A0A060DT52"/>
<keyword evidence="6 10" id="KW-0432">Leucine biosynthesis</keyword>
<evidence type="ECO:0000313" key="12">
    <source>
        <dbReference type="EMBL" id="AIB15865.1"/>
    </source>
</evidence>
<dbReference type="InterPro" id="IPR015928">
    <property type="entry name" value="Aconitase/3IPM_dehydase_swvl"/>
</dbReference>
<dbReference type="Proteomes" id="UP000027186">
    <property type="component" value="Plasmid AbAZ39_p3"/>
</dbReference>
<reference evidence="12 14" key="1">
    <citation type="journal article" date="2014" name="Genome Announc.">
        <title>Complete Genome Sequence of the Model Rhizosphere Strain Azospirillum brasilense Az39, Successfully Applied in Agriculture.</title>
        <authorList>
            <person name="Rivera D."/>
            <person name="Revale S."/>
            <person name="Molina R."/>
            <person name="Gualpa J."/>
            <person name="Puente M."/>
            <person name="Maroniche G."/>
            <person name="Paris G."/>
            <person name="Baker D."/>
            <person name="Clavijo B."/>
            <person name="McLay K."/>
            <person name="Spaepen S."/>
            <person name="Perticari A."/>
            <person name="Vazquez M."/>
            <person name="Wisniewski-Dye F."/>
            <person name="Watkins C."/>
            <person name="Martinez-Abarca F."/>
            <person name="Vanderleyden J."/>
            <person name="Cassan F."/>
        </authorList>
    </citation>
    <scope>NUCLEOTIDE SEQUENCE [LARGE SCALE GENOMIC DNA]</scope>
    <source>
        <strain evidence="12 14">Az39</strain>
        <plasmid evidence="12">AbAZ39_p3</plasmid>
    </source>
</reference>
<dbReference type="PANTHER" id="PTHR43345">
    <property type="entry name" value="3-ISOPROPYLMALATE DEHYDRATASE SMALL SUBUNIT 2-RELATED-RELATED"/>
    <property type="match status" value="1"/>
</dbReference>
<dbReference type="UniPathway" id="UPA00048">
    <property type="reaction ID" value="UER00071"/>
</dbReference>
<dbReference type="RefSeq" id="WP_040137574.1">
    <property type="nucleotide sequence ID" value="NZ_CP007796.1"/>
</dbReference>
<dbReference type="InterPro" id="IPR004431">
    <property type="entry name" value="3-IsopropMal_deHydase_ssu"/>
</dbReference>
<accession>A0A060DT52</accession>
<dbReference type="CDD" id="cd01577">
    <property type="entry name" value="IPMI_Swivel"/>
    <property type="match status" value="1"/>
</dbReference>
<dbReference type="GO" id="GO:0009098">
    <property type="term" value="P:L-leucine biosynthetic process"/>
    <property type="evidence" value="ECO:0007669"/>
    <property type="project" value="UniProtKB-UniRule"/>
</dbReference>
<organism evidence="12 14">
    <name type="scientific">Azospirillum argentinense</name>
    <dbReference type="NCBI Taxonomy" id="2970906"/>
    <lineage>
        <taxon>Bacteria</taxon>
        <taxon>Pseudomonadati</taxon>
        <taxon>Pseudomonadota</taxon>
        <taxon>Alphaproteobacteria</taxon>
        <taxon>Rhodospirillales</taxon>
        <taxon>Azospirillaceae</taxon>
        <taxon>Azospirillum</taxon>
    </lineage>
</organism>
<keyword evidence="12" id="KW-0614">Plasmid</keyword>
<evidence type="ECO:0000256" key="1">
    <source>
        <dbReference type="ARBA" id="ARBA00000491"/>
    </source>
</evidence>
<proteinExistence type="inferred from homology"/>
<evidence type="ECO:0000256" key="5">
    <source>
        <dbReference type="ARBA" id="ARBA00011271"/>
    </source>
</evidence>
<reference evidence="13 15" key="2">
    <citation type="submission" date="2018-01" db="EMBL/GenBank/DDBJ databases">
        <title>Whole genome sequence of Azospirillum brasilense REC3 isolated from strawberry roots.</title>
        <authorList>
            <person name="Fontana C.A."/>
            <person name="Salazar S.M."/>
            <person name="Bassi D."/>
            <person name="Puglisi E."/>
            <person name="Lovaisa N.C."/>
            <person name="Toffoli L.M."/>
            <person name="Pedraza R."/>
            <person name="Cocconcelli P.S."/>
        </authorList>
    </citation>
    <scope>NUCLEOTIDE SEQUENCE [LARGE SCALE GENOMIC DNA]</scope>
    <source>
        <strain evidence="13 15">REC3</strain>
        <plasmid evidence="13">p32unnamed</plasmid>
    </source>
</reference>
<dbReference type="NCBIfam" id="NF002458">
    <property type="entry name" value="PRK01641.1"/>
    <property type="match status" value="1"/>
</dbReference>
<dbReference type="KEGG" id="abq:ABAZ39_28840"/>
<evidence type="ECO:0000313" key="15">
    <source>
        <dbReference type="Proteomes" id="UP000236268"/>
    </source>
</evidence>
<dbReference type="OrthoDB" id="9777465at2"/>
<evidence type="ECO:0000259" key="11">
    <source>
        <dbReference type="Pfam" id="PF00694"/>
    </source>
</evidence>
<evidence type="ECO:0000256" key="4">
    <source>
        <dbReference type="ARBA" id="ARBA00009845"/>
    </source>
</evidence>
<geneLocation type="plasmid" evidence="13">
    <name>p32unnamed</name>
</geneLocation>
<keyword evidence="7 10" id="KW-0028">Amino-acid biosynthesis</keyword>
<dbReference type="Proteomes" id="UP000236268">
    <property type="component" value="Unassembled WGS sequence"/>
</dbReference>
<keyword evidence="9 10" id="KW-0100">Branched-chain amino acid biosynthesis</keyword>
<protein>
    <recommendedName>
        <fullName evidence="10">3-isopropylmalate dehydratase small subunit</fullName>
        <ecNumber evidence="10">4.2.1.33</ecNumber>
    </recommendedName>
    <alternativeName>
        <fullName evidence="10">Alpha-IPM isomerase</fullName>
        <shortName evidence="10">IPMI</shortName>
    </alternativeName>
    <alternativeName>
        <fullName evidence="10">Isopropylmalate isomerase</fullName>
    </alternativeName>
</protein>
<evidence type="ECO:0000313" key="13">
    <source>
        <dbReference type="EMBL" id="PNQ95339.1"/>
    </source>
</evidence>
<evidence type="ECO:0000313" key="14">
    <source>
        <dbReference type="Proteomes" id="UP000027186"/>
    </source>
</evidence>
<dbReference type="GO" id="GO:0003861">
    <property type="term" value="F:3-isopropylmalate dehydratase activity"/>
    <property type="evidence" value="ECO:0007669"/>
    <property type="project" value="UniProtKB-UniRule"/>
</dbReference>
<evidence type="ECO:0000256" key="3">
    <source>
        <dbReference type="ARBA" id="ARBA00004729"/>
    </source>
</evidence>
<evidence type="ECO:0000256" key="7">
    <source>
        <dbReference type="ARBA" id="ARBA00022605"/>
    </source>
</evidence>
<name>A0A060DT52_9PROT</name>
<dbReference type="InterPro" id="IPR000573">
    <property type="entry name" value="AconitaseA/IPMdHydase_ssu_swvl"/>
</dbReference>
<dbReference type="Gene3D" id="3.20.19.10">
    <property type="entry name" value="Aconitase, domain 4"/>
    <property type="match status" value="1"/>
</dbReference>
<dbReference type="PANTHER" id="PTHR43345:SF5">
    <property type="entry name" value="3-ISOPROPYLMALATE DEHYDRATASE SMALL SUBUNIT"/>
    <property type="match status" value="1"/>
</dbReference>
<dbReference type="Pfam" id="PF00694">
    <property type="entry name" value="Aconitase_C"/>
    <property type="match status" value="1"/>
</dbReference>
<keyword evidence="8 10" id="KW-0456">Lyase</keyword>
<dbReference type="FunFam" id="3.20.19.10:FF:000003">
    <property type="entry name" value="3-isopropylmalate dehydratase small subunit"/>
    <property type="match status" value="1"/>
</dbReference>
<gene>
    <name evidence="10 13" type="primary">leuD</name>
    <name evidence="12" type="ORF">ABAZ39_28840</name>
    <name evidence="13" type="ORF">C1S70_29470</name>
</gene>
<dbReference type="InterPro" id="IPR050075">
    <property type="entry name" value="LeuD"/>
</dbReference>
<dbReference type="EMBL" id="CP007796">
    <property type="protein sequence ID" value="AIB15865.1"/>
    <property type="molecule type" value="Genomic_DNA"/>
</dbReference>
<evidence type="ECO:0000256" key="2">
    <source>
        <dbReference type="ARBA" id="ARBA00002695"/>
    </source>
</evidence>
<feature type="domain" description="Aconitase A/isopropylmalate dehydratase small subunit swivel" evidence="11">
    <location>
        <begin position="6"/>
        <end position="124"/>
    </location>
</feature>
<sequence length="208" mass="22575">MPEPVNRITGIAAPLPRANVDTDAIIPKAHLLTIHRSGLGAGLFSEWRFDDDGRERPDFVLNQAPWREAKILLAGENFGCGSSREHAVWSLMDFGIRCVIAPSFASIFHENCQKNGLAAVTLDEAALAHLVAGTQETPAAATTVDIEACRVTAPDGREFPFTMEAARRQALLEGLDEIGASLRHDAAMAAFEARDRAQRPWIHALPTA</sequence>
<dbReference type="InterPro" id="IPR033940">
    <property type="entry name" value="IPMI_Swivel"/>
</dbReference>
<comment type="function">
    <text evidence="2 10">Catalyzes the isomerization between 2-isopropylmalate and 3-isopropylmalate, via the formation of 2-isopropylmaleate.</text>
</comment>
<evidence type="ECO:0000256" key="6">
    <source>
        <dbReference type="ARBA" id="ARBA00022430"/>
    </source>
</evidence>
<dbReference type="EMBL" id="POWG01000052">
    <property type="protein sequence ID" value="PNQ95339.1"/>
    <property type="molecule type" value="Genomic_DNA"/>
</dbReference>